<accession>A0A1Y2J4L5</accession>
<dbReference type="EMBL" id="KZ084088">
    <property type="protein sequence ID" value="OSD07371.1"/>
    <property type="molecule type" value="Genomic_DNA"/>
</dbReference>
<feature type="region of interest" description="Disordered" evidence="1">
    <location>
        <begin position="730"/>
        <end position="755"/>
    </location>
</feature>
<proteinExistence type="predicted"/>
<keyword evidence="3" id="KW-1185">Reference proteome</keyword>
<feature type="region of interest" description="Disordered" evidence="1">
    <location>
        <begin position="670"/>
        <end position="690"/>
    </location>
</feature>
<evidence type="ECO:0000313" key="2">
    <source>
        <dbReference type="EMBL" id="OSD07371.1"/>
    </source>
</evidence>
<dbReference type="Proteomes" id="UP000193067">
    <property type="component" value="Unassembled WGS sequence"/>
</dbReference>
<reference evidence="2 3" key="1">
    <citation type="journal article" date="2015" name="Biotechnol. Biofuels">
        <title>Enhanced degradation of softwood versus hardwood by the white-rot fungus Pycnoporus coccineus.</title>
        <authorList>
            <person name="Couturier M."/>
            <person name="Navarro D."/>
            <person name="Chevret D."/>
            <person name="Henrissat B."/>
            <person name="Piumi F."/>
            <person name="Ruiz-Duenas F.J."/>
            <person name="Martinez A.T."/>
            <person name="Grigoriev I.V."/>
            <person name="Riley R."/>
            <person name="Lipzen A."/>
            <person name="Berrin J.G."/>
            <person name="Master E.R."/>
            <person name="Rosso M.N."/>
        </authorList>
    </citation>
    <scope>NUCLEOTIDE SEQUENCE [LARGE SCALE GENOMIC DNA]</scope>
    <source>
        <strain evidence="2 3">BRFM310</strain>
    </source>
</reference>
<name>A0A1Y2J4L5_TRAC3</name>
<dbReference type="AlphaFoldDB" id="A0A1Y2J4L5"/>
<evidence type="ECO:0008006" key="4">
    <source>
        <dbReference type="Google" id="ProtNLM"/>
    </source>
</evidence>
<evidence type="ECO:0000313" key="3">
    <source>
        <dbReference type="Proteomes" id="UP000193067"/>
    </source>
</evidence>
<dbReference type="OrthoDB" id="2357318at2759"/>
<dbReference type="STRING" id="1353009.A0A1Y2J4L5"/>
<dbReference type="PANTHER" id="PTHR39214:SF1">
    <property type="entry name" value="MICROBODY (PEROXISOME) BIOGENESIS PROTEIN PEROXIN 8 (EUROFUNG)"/>
    <property type="match status" value="1"/>
</dbReference>
<sequence length="755" mass="81683">MSDRGYVNLVRHLTRTTVTSALTLDTLQASIAHYLARPPVPVPGTPTSLVAATLASPIFRKLTYAKLAALALAFRHAFHLRVGFLDEKSTARPGRLSAAQISKLARWTEHIRAGFTGSHAIVRLASASGLLLGMEDWESDLQFKKKQGRVAAEVEEEVVIALAEILDEYAKEGSGWEKDFKRTFGTGDEEEPLALAILLASQCAQCIAQERLRALPLSTVIDVLMTTIDRSFYSGAFLTGAFLSIVANAEGKLHIAPTSSLAQTIRSVTDSPYIASMSFLARFAARSLTVLVESRRTVGWDVISRTLTRLEYVTSAVASDWEKCSLACVTEDGDLADNETRQVATATWSVLKTLLFTTLMISQSILSAVAFVPSSRESGSGSQPGSSTYSSPHMIALKVLSVLSHLSFVMPQFGGVASTAEGGLPELKRAFYMALDVLSSDQEASERFVEELTRGCGASEKGKGVDNLPRPLLNARKAFALACVEQLVPILSEETIQTRVYPLCYPHLWDPSYRETYESAHSTMLAVFAAYAKSHPSSASRQASQNDPSFAERLVPMYARCLVENASDGLLSTTQLCMAYAALVRGASAFRGGAREAQPDPDRDGTVHGDAMAWFCIETLLEAIHAAHRSPPSEHLHRLHLALVATVPSVSLALLPRLLDEVKETVLAYGDPSSVSDAGSPERADSARAGEMREELVQALFKAILHDVGDAEKEYVMGWWDEHAGSLAGQPRRHSTVHADAEGVTAGPEPALARL</sequence>
<organism evidence="2 3">
    <name type="scientific">Trametes coccinea (strain BRFM310)</name>
    <name type="common">Pycnoporus coccineus</name>
    <dbReference type="NCBI Taxonomy" id="1353009"/>
    <lineage>
        <taxon>Eukaryota</taxon>
        <taxon>Fungi</taxon>
        <taxon>Dikarya</taxon>
        <taxon>Basidiomycota</taxon>
        <taxon>Agaricomycotina</taxon>
        <taxon>Agaricomycetes</taxon>
        <taxon>Polyporales</taxon>
        <taxon>Polyporaceae</taxon>
        <taxon>Trametes</taxon>
    </lineage>
</organism>
<protein>
    <recommendedName>
        <fullName evidence="4">Peroxisomal membrane protein</fullName>
    </recommendedName>
</protein>
<evidence type="ECO:0000256" key="1">
    <source>
        <dbReference type="SAM" id="MobiDB-lite"/>
    </source>
</evidence>
<gene>
    <name evidence="2" type="ORF">PYCCODRAFT_1430626</name>
</gene>
<feature type="compositionally biased region" description="Basic and acidic residues" evidence="1">
    <location>
        <begin position="680"/>
        <end position="690"/>
    </location>
</feature>
<dbReference type="InterPro" id="IPR055334">
    <property type="entry name" value="PEX8-like"/>
</dbReference>
<dbReference type="PANTHER" id="PTHR39214">
    <property type="entry name" value="MICROBODY (PEROXISOME) BIOGENESIS PROTEIN PEROXIN 8 (EUROFUNG)"/>
    <property type="match status" value="1"/>
</dbReference>